<evidence type="ECO:0000313" key="2">
    <source>
        <dbReference type="EMBL" id="CAB5079582.1"/>
    </source>
</evidence>
<keyword evidence="1" id="KW-0472">Membrane</keyword>
<dbReference type="InterPro" id="IPR032126">
    <property type="entry name" value="LydA_holin"/>
</dbReference>
<name>A0A6J7VSV2_9CAUD</name>
<keyword evidence="1" id="KW-1133">Transmembrane helix</keyword>
<proteinExistence type="predicted"/>
<protein>
    <submittedName>
        <fullName evidence="2">LydA-like holin</fullName>
    </submittedName>
</protein>
<gene>
    <name evidence="2" type="ORF">UFOVP146_21</name>
</gene>
<feature type="transmembrane region" description="Helical" evidence="1">
    <location>
        <begin position="43"/>
        <end position="63"/>
    </location>
</feature>
<organism evidence="2">
    <name type="scientific">uncultured Caudovirales phage</name>
    <dbReference type="NCBI Taxonomy" id="2100421"/>
    <lineage>
        <taxon>Viruses</taxon>
        <taxon>Duplodnaviria</taxon>
        <taxon>Heunggongvirae</taxon>
        <taxon>Uroviricota</taxon>
        <taxon>Caudoviricetes</taxon>
        <taxon>Peduoviridae</taxon>
        <taxon>Maltschvirus</taxon>
        <taxon>Maltschvirus maltsch</taxon>
    </lineage>
</organism>
<dbReference type="EMBL" id="LR798192">
    <property type="protein sequence ID" value="CAB5079582.1"/>
    <property type="molecule type" value="Genomic_DNA"/>
</dbReference>
<keyword evidence="1" id="KW-0812">Transmembrane</keyword>
<accession>A0A6J7VSV2</accession>
<reference evidence="2" key="1">
    <citation type="submission" date="2020-05" db="EMBL/GenBank/DDBJ databases">
        <authorList>
            <person name="Chiriac C."/>
            <person name="Salcher M."/>
            <person name="Ghai R."/>
            <person name="Kavagutti S V."/>
        </authorList>
    </citation>
    <scope>NUCLEOTIDE SEQUENCE</scope>
</reference>
<dbReference type="Pfam" id="PF16083">
    <property type="entry name" value="Phage_holin_3_3"/>
    <property type="match status" value="1"/>
</dbReference>
<evidence type="ECO:0000256" key="1">
    <source>
        <dbReference type="SAM" id="Phobius"/>
    </source>
</evidence>
<feature type="transmembrane region" description="Helical" evidence="1">
    <location>
        <begin position="12"/>
        <end position="31"/>
    </location>
</feature>
<sequence length="102" mass="11137">MVDRDPTSYPLLTYAWVLGLSALGGFVSFMNKLKAGKTRAFNIAEFMGEIATSAFTGVITFWLCENAQFSPLITAALVGVSGHMGSRAIMLFEDFLAKKFTE</sequence>